<dbReference type="GO" id="GO:0006310">
    <property type="term" value="P:DNA recombination"/>
    <property type="evidence" value="ECO:0007669"/>
    <property type="project" value="UniProtKB-UniRule"/>
</dbReference>
<sequence length="354" mass="40915">MKYPLELSSKSPAQNLLDWLRRFLRNKITTLSNRFVKNREKIFLCLEALQNEVPSITRLQEICKMARNSGLIGINTYANPLMKFYEYIAQKNLSSLKEIDEEVLNDFLAIYTSALSTQTRKNYRIALLGLFGYIDGQNEIAPSQSYIFGITLKIPIKNASPKLPAYLKKEEIEGFLNALQNYPSTPMFCRDRAIIKLIIYTGMRISEALYLGLKDLRLEGDFYLLNVRGKGDKTRVLMVRPRVLQEDLKQWLTERAKIPTIEHHLLFCNKHGAPLSQAYIYRMVDSILQYAGIKKEKMGAHMLRHSFATLLYQKHKDLILVQETLGHASLDTSRIYTHFDKDHLYKAASLLDDL</sequence>
<dbReference type="AlphaFoldDB" id="D3UHL0"/>
<protein>
    <recommendedName>
        <fullName evidence="2">Tyrosine recombinase XerH</fullName>
    </recommendedName>
</protein>
<dbReference type="eggNOG" id="COG4974">
    <property type="taxonomic scope" value="Bacteria"/>
</dbReference>
<proteinExistence type="inferred from homology"/>
<feature type="active site" evidence="2">
    <location>
        <position position="304"/>
    </location>
</feature>
<feature type="domain" description="Tyr recombinase" evidence="3">
    <location>
        <begin position="162"/>
        <end position="349"/>
    </location>
</feature>
<keyword evidence="2" id="KW-0238">DNA-binding</keyword>
<dbReference type="Proteomes" id="UP000001522">
    <property type="component" value="Chromosome"/>
</dbReference>
<dbReference type="HAMAP" id="MF_02054">
    <property type="entry name" value="Recomb_XerH"/>
    <property type="match status" value="1"/>
</dbReference>
<keyword evidence="2" id="KW-0963">Cytoplasm</keyword>
<dbReference type="InterPro" id="IPR050090">
    <property type="entry name" value="Tyrosine_recombinase_XerCD"/>
</dbReference>
<dbReference type="KEGG" id="hms:HMU07250"/>
<dbReference type="PANTHER" id="PTHR30349">
    <property type="entry name" value="PHAGE INTEGRASE-RELATED"/>
    <property type="match status" value="1"/>
</dbReference>
<dbReference type="GO" id="GO:0003677">
    <property type="term" value="F:DNA binding"/>
    <property type="evidence" value="ECO:0007669"/>
    <property type="project" value="UniProtKB-KW"/>
</dbReference>
<keyword evidence="2" id="KW-0132">Cell division</keyword>
<evidence type="ECO:0000313" key="5">
    <source>
        <dbReference type="Proteomes" id="UP000001522"/>
    </source>
</evidence>
<dbReference type="InterPro" id="IPR002104">
    <property type="entry name" value="Integrase_catalytic"/>
</dbReference>
<dbReference type="SUPFAM" id="SSF56349">
    <property type="entry name" value="DNA breaking-rejoining enzymes"/>
    <property type="match status" value="1"/>
</dbReference>
<dbReference type="PANTHER" id="PTHR30349:SF64">
    <property type="entry name" value="PROPHAGE INTEGRASE INTD-RELATED"/>
    <property type="match status" value="1"/>
</dbReference>
<evidence type="ECO:0000259" key="3">
    <source>
        <dbReference type="PROSITE" id="PS51898"/>
    </source>
</evidence>
<dbReference type="Gene3D" id="1.10.443.10">
    <property type="entry name" value="Intergrase catalytic core"/>
    <property type="match status" value="1"/>
</dbReference>
<feature type="active site" evidence="2">
    <location>
        <position position="327"/>
    </location>
</feature>
<dbReference type="InterPro" id="IPR033683">
    <property type="entry name" value="XerH"/>
</dbReference>
<dbReference type="GO" id="GO:0051301">
    <property type="term" value="P:cell division"/>
    <property type="evidence" value="ECO:0007669"/>
    <property type="project" value="UniProtKB-KW"/>
</dbReference>
<dbReference type="Pfam" id="PF00589">
    <property type="entry name" value="Phage_integrase"/>
    <property type="match status" value="1"/>
</dbReference>
<dbReference type="GO" id="GO:0005737">
    <property type="term" value="C:cytoplasm"/>
    <property type="evidence" value="ECO:0007669"/>
    <property type="project" value="UniProtKB-SubCell"/>
</dbReference>
<name>D3UHL0_HELM1</name>
<dbReference type="RefSeq" id="WP_013023060.1">
    <property type="nucleotide sequence ID" value="NC_013949.1"/>
</dbReference>
<keyword evidence="1 2" id="KW-0233">DNA recombination</keyword>
<dbReference type="EMBL" id="FN555004">
    <property type="protein sequence ID" value="CBG39982.1"/>
    <property type="molecule type" value="Genomic_DNA"/>
</dbReference>
<reference evidence="4 5" key="1">
    <citation type="journal article" date="2010" name="BMC Genomics">
        <title>Comparative genomics and proteomics of Helicobacter mustelae, an ulcerogenic and carcinogenic gastric pathogen.</title>
        <authorList>
            <person name="O'Toole P.W."/>
            <person name="Snelling W.J."/>
            <person name="Canchaya C."/>
            <person name="Forde B.M."/>
            <person name="Hardie K.R."/>
            <person name="Josenhans C."/>
            <person name="Graham R.L.J."/>
            <person name="McMullan G."/>
            <person name="Parkhill J."/>
            <person name="Belda E."/>
            <person name="Bentley S.D."/>
        </authorList>
    </citation>
    <scope>NUCLEOTIDE SEQUENCE [LARGE SCALE GENOMIC DNA]</scope>
    <source>
        <strain evidence="5">ATCC 43772 / LMG 18044 / NCTC 12198 / 12198</strain>
    </source>
</reference>
<dbReference type="HOGENOM" id="CLU_027562_9_6_7"/>
<gene>
    <name evidence="4" type="primary">xerD</name>
    <name evidence="2" type="synonym">xerH</name>
    <name evidence="4" type="ordered locus">HMU07250</name>
</gene>
<feature type="active site" evidence="2">
    <location>
        <position position="204"/>
    </location>
</feature>
<accession>D3UHL0</accession>
<feature type="active site" evidence="2">
    <location>
        <position position="230"/>
    </location>
</feature>
<comment type="similarity">
    <text evidence="2">Belongs to the 'phage' integrase family. XerH subfamily.</text>
</comment>
<dbReference type="PROSITE" id="PS51898">
    <property type="entry name" value="TYR_RECOMBINASE"/>
    <property type="match status" value="1"/>
</dbReference>
<comment type="subcellular location">
    <subcellularLocation>
        <location evidence="2">Cytoplasm</location>
    </subcellularLocation>
</comment>
<keyword evidence="5" id="KW-1185">Reference proteome</keyword>
<keyword evidence="2" id="KW-0131">Cell cycle</keyword>
<dbReference type="InterPro" id="IPR013762">
    <property type="entry name" value="Integrase-like_cat_sf"/>
</dbReference>
<dbReference type="InterPro" id="IPR041308">
    <property type="entry name" value="Xer_N"/>
</dbReference>
<organism evidence="4 5">
    <name type="scientific">Helicobacter mustelae (strain ATCC 43772 / CCUG 25715 / CIP 103759 / LMG 18044 / NCTC 12198 / R85-136P)</name>
    <name type="common">Campylobacter mustelae</name>
    <dbReference type="NCBI Taxonomy" id="679897"/>
    <lineage>
        <taxon>Bacteria</taxon>
        <taxon>Pseudomonadati</taxon>
        <taxon>Campylobacterota</taxon>
        <taxon>Epsilonproteobacteria</taxon>
        <taxon>Campylobacterales</taxon>
        <taxon>Helicobacteraceae</taxon>
        <taxon>Helicobacter</taxon>
    </lineage>
</organism>
<evidence type="ECO:0000313" key="4">
    <source>
        <dbReference type="EMBL" id="CBG39982.1"/>
    </source>
</evidence>
<feature type="active site" evidence="2">
    <location>
        <position position="301"/>
    </location>
</feature>
<dbReference type="InterPro" id="IPR011010">
    <property type="entry name" value="DNA_brk_join_enz"/>
</dbReference>
<feature type="active site" description="O-(3'-phospho-DNA)-tyrosine intermediate" evidence="2">
    <location>
        <position position="336"/>
    </location>
</feature>
<dbReference type="STRING" id="679897.HMU07250"/>
<comment type="function">
    <text evidence="2">Site-specific tyrosine recombinase, which acts by catalyzing the cutting and rejoining of the recombining DNA molecules.</text>
</comment>
<dbReference type="Pfam" id="PF18644">
    <property type="entry name" value="Phage_int_SAM_6"/>
    <property type="match status" value="1"/>
</dbReference>
<evidence type="ECO:0000256" key="1">
    <source>
        <dbReference type="ARBA" id="ARBA00023172"/>
    </source>
</evidence>
<keyword evidence="2" id="KW-0229">DNA integration</keyword>
<dbReference type="GO" id="GO:0009037">
    <property type="term" value="F:tyrosine-based site-specific recombinase activity"/>
    <property type="evidence" value="ECO:0007669"/>
    <property type="project" value="UniProtKB-UniRule"/>
</dbReference>
<evidence type="ECO:0000256" key="2">
    <source>
        <dbReference type="HAMAP-Rule" id="MF_02054"/>
    </source>
</evidence>